<accession>A0A6C0KVB2</accession>
<protein>
    <recommendedName>
        <fullName evidence="1">Thioredoxin domain-containing protein</fullName>
    </recommendedName>
</protein>
<dbReference type="EMBL" id="MN740978">
    <property type="protein sequence ID" value="QHU21076.1"/>
    <property type="molecule type" value="Genomic_DNA"/>
</dbReference>
<feature type="domain" description="Thioredoxin" evidence="1">
    <location>
        <begin position="18"/>
        <end position="142"/>
    </location>
</feature>
<dbReference type="PROSITE" id="PS51352">
    <property type="entry name" value="THIOREDOXIN_2"/>
    <property type="match status" value="1"/>
</dbReference>
<evidence type="ECO:0000313" key="2">
    <source>
        <dbReference type="EMBL" id="QHU21076.1"/>
    </source>
</evidence>
<dbReference type="InterPro" id="IPR036249">
    <property type="entry name" value="Thioredoxin-like_sf"/>
</dbReference>
<organism evidence="2">
    <name type="scientific">viral metagenome</name>
    <dbReference type="NCBI Taxonomy" id="1070528"/>
    <lineage>
        <taxon>unclassified sequences</taxon>
        <taxon>metagenomes</taxon>
        <taxon>organismal metagenomes</taxon>
    </lineage>
</organism>
<dbReference type="InterPro" id="IPR017937">
    <property type="entry name" value="Thioredoxin_CS"/>
</dbReference>
<evidence type="ECO:0000259" key="1">
    <source>
        <dbReference type="PROSITE" id="PS51352"/>
    </source>
</evidence>
<name>A0A6C0KVB2_9ZZZZ</name>
<dbReference type="PROSITE" id="PS00194">
    <property type="entry name" value="THIOREDOXIN_1"/>
    <property type="match status" value="1"/>
</dbReference>
<proteinExistence type="predicted"/>
<dbReference type="AlphaFoldDB" id="A0A6C0KVB2"/>
<sequence length="143" mass="15323">MQKRMLIAFSILLIAVIIGIAFYKTKFTFENFAGAGSASSTSGGTLTYYYSPTCGYCQKFSPTWDGDSSDSTSLQYALNQSGLTTALNKVDISDPANATLATSKKIQGVPTLIYTTPGGKDVEYTDDRTPANIVAFLKNNASK</sequence>
<dbReference type="Pfam" id="PF00085">
    <property type="entry name" value="Thioredoxin"/>
    <property type="match status" value="1"/>
</dbReference>
<dbReference type="SUPFAM" id="SSF52833">
    <property type="entry name" value="Thioredoxin-like"/>
    <property type="match status" value="1"/>
</dbReference>
<dbReference type="CDD" id="cd02961">
    <property type="entry name" value="PDI_a_family"/>
    <property type="match status" value="1"/>
</dbReference>
<dbReference type="Gene3D" id="3.40.30.10">
    <property type="entry name" value="Glutaredoxin"/>
    <property type="match status" value="1"/>
</dbReference>
<dbReference type="InterPro" id="IPR013766">
    <property type="entry name" value="Thioredoxin_domain"/>
</dbReference>
<reference evidence="2" key="1">
    <citation type="journal article" date="2020" name="Nature">
        <title>Giant virus diversity and host interactions through global metagenomics.</title>
        <authorList>
            <person name="Schulz F."/>
            <person name="Roux S."/>
            <person name="Paez-Espino D."/>
            <person name="Jungbluth S."/>
            <person name="Walsh D.A."/>
            <person name="Denef V.J."/>
            <person name="McMahon K.D."/>
            <person name="Konstantinidis K.T."/>
            <person name="Eloe-Fadrosh E.A."/>
            <person name="Kyrpides N.C."/>
            <person name="Woyke T."/>
        </authorList>
    </citation>
    <scope>NUCLEOTIDE SEQUENCE</scope>
    <source>
        <strain evidence="2">GVMAG-S-3300013094-100</strain>
    </source>
</reference>